<feature type="region of interest" description="Disordered" evidence="1">
    <location>
        <begin position="108"/>
        <end position="131"/>
    </location>
</feature>
<protein>
    <submittedName>
        <fullName evidence="2">Uncharacterized protein</fullName>
    </submittedName>
</protein>
<evidence type="ECO:0000256" key="1">
    <source>
        <dbReference type="SAM" id="MobiDB-lite"/>
    </source>
</evidence>
<feature type="non-terminal residue" evidence="2">
    <location>
        <position position="188"/>
    </location>
</feature>
<organism evidence="2 3">
    <name type="scientific">Dibothriocephalus latus</name>
    <name type="common">Fish tapeworm</name>
    <name type="synonym">Diphyllobothrium latum</name>
    <dbReference type="NCBI Taxonomy" id="60516"/>
    <lineage>
        <taxon>Eukaryota</taxon>
        <taxon>Metazoa</taxon>
        <taxon>Spiralia</taxon>
        <taxon>Lophotrochozoa</taxon>
        <taxon>Platyhelminthes</taxon>
        <taxon>Cestoda</taxon>
        <taxon>Eucestoda</taxon>
        <taxon>Diphyllobothriidea</taxon>
        <taxon>Diphyllobothriidae</taxon>
        <taxon>Dibothriocephalus</taxon>
    </lineage>
</organism>
<sequence length="188" mass="20412">MALFIRLDASRGLSKGTSEDLSDRDNEDNMLKSSKAPESDMRTPENVPGAFGDQEGVPIYDFSPGMVIEDNEMQSPPAAIEDGDNNLMSNLINRFVDDVDDLRDLDSIGNQRDQRHTDASRSSTAAHDRGYQKHKKVEIMALFDVDVSTDGSAIGDDIPTGATLSTTADLEVVRANLHKALQSGAEAE</sequence>
<feature type="region of interest" description="Disordered" evidence="1">
    <location>
        <begin position="1"/>
        <end position="56"/>
    </location>
</feature>
<dbReference type="EMBL" id="UYRU01007991">
    <property type="protein sequence ID" value="VDK41611.1"/>
    <property type="molecule type" value="Genomic_DNA"/>
</dbReference>
<dbReference type="Proteomes" id="UP000281553">
    <property type="component" value="Unassembled WGS sequence"/>
</dbReference>
<gene>
    <name evidence="2" type="ORF">DILT_LOCUS1272</name>
</gene>
<feature type="compositionally biased region" description="Basic and acidic residues" evidence="1">
    <location>
        <begin position="108"/>
        <end position="119"/>
    </location>
</feature>
<keyword evidence="3" id="KW-1185">Reference proteome</keyword>
<evidence type="ECO:0000313" key="3">
    <source>
        <dbReference type="Proteomes" id="UP000281553"/>
    </source>
</evidence>
<accession>A0A3P6RCF6</accession>
<proteinExistence type="predicted"/>
<evidence type="ECO:0000313" key="2">
    <source>
        <dbReference type="EMBL" id="VDK41611.1"/>
    </source>
</evidence>
<name>A0A3P6RCF6_DIBLA</name>
<feature type="compositionally biased region" description="Basic and acidic residues" evidence="1">
    <location>
        <begin position="17"/>
        <end position="43"/>
    </location>
</feature>
<reference evidence="2 3" key="1">
    <citation type="submission" date="2018-11" db="EMBL/GenBank/DDBJ databases">
        <authorList>
            <consortium name="Pathogen Informatics"/>
        </authorList>
    </citation>
    <scope>NUCLEOTIDE SEQUENCE [LARGE SCALE GENOMIC DNA]</scope>
</reference>
<dbReference type="AlphaFoldDB" id="A0A3P6RCF6"/>